<dbReference type="AlphaFoldDB" id="A0A6C0LAH9"/>
<protein>
    <submittedName>
        <fullName evidence="1">Uncharacterized protein</fullName>
    </submittedName>
</protein>
<dbReference type="EMBL" id="MN740467">
    <property type="protein sequence ID" value="QHU27979.1"/>
    <property type="molecule type" value="Genomic_DNA"/>
</dbReference>
<proteinExistence type="predicted"/>
<name>A0A6C0LAH9_9ZZZZ</name>
<organism evidence="1">
    <name type="scientific">viral metagenome</name>
    <dbReference type="NCBI Taxonomy" id="1070528"/>
    <lineage>
        <taxon>unclassified sequences</taxon>
        <taxon>metagenomes</taxon>
        <taxon>organismal metagenomes</taxon>
    </lineage>
</organism>
<sequence length="135" mass="16238">MSKTFLYPITKYPDAHDFDNSIFRIEKIILGDYNTISSRNYNRTTNYFRNNNITGFNRKKYKVSSHIPMIHDTLSYYHLQKNMNATFKIGKYASIDTTDLMLMRQLIDKKQRYDSLLYNSNKYRKPMAPSYRFEL</sequence>
<evidence type="ECO:0000313" key="1">
    <source>
        <dbReference type="EMBL" id="QHU27979.1"/>
    </source>
</evidence>
<reference evidence="1" key="1">
    <citation type="journal article" date="2020" name="Nature">
        <title>Giant virus diversity and host interactions through global metagenomics.</title>
        <authorList>
            <person name="Schulz F."/>
            <person name="Roux S."/>
            <person name="Paez-Espino D."/>
            <person name="Jungbluth S."/>
            <person name="Walsh D.A."/>
            <person name="Denef V.J."/>
            <person name="McMahon K.D."/>
            <person name="Konstantinidis K.T."/>
            <person name="Eloe-Fadrosh E.A."/>
            <person name="Kyrpides N.C."/>
            <person name="Woyke T."/>
        </authorList>
    </citation>
    <scope>NUCLEOTIDE SEQUENCE</scope>
    <source>
        <strain evidence="1">GVMAG-M-3300027769-26</strain>
    </source>
</reference>
<accession>A0A6C0LAH9</accession>